<sequence>MEEMDLDLTPSKAPEGSPQAGPSVLQMDTNANASSLGSLGDSELRELVEEAAFQTLAEEPLVKRHHYSSCDAGSVNDNQLHFLTFSKKLWKLVESDEFKSISWDDDGNFVVINEELFKTEVLGRKGPLKIFETECMKSFIQQLNSYGFNKLQLDFQRSASLAEFLAEENEVSALSKLQFYYSPNFQRQFPELMKKIKRLGVNNGYSPTVNQMTRKTTEKMQDQIAASQPTGKKSSSKPPNENQQKSNDKTPAKNKKPDPTRPQPESCPSVAQAISVKTAESVAAGENGRLNQPELAPIHVQQSNPTPVNAQNVVLPVVTSPVYHIIPASQDSSFSSVIGIPAFQIIYPNLLVVPTNLPDGLPVYNSWLSVPVIAAPPATPMASDPQGIHHHCPTCNCFANNVSAPAGPPESTGATGFHS</sequence>
<dbReference type="SMART" id="SM00415">
    <property type="entry name" value="HSF"/>
    <property type="match status" value="1"/>
</dbReference>
<evidence type="ECO:0000313" key="10">
    <source>
        <dbReference type="Ensembl" id="ENSOANP00000019304.2"/>
    </source>
</evidence>
<keyword evidence="5" id="KW-0804">Transcription</keyword>
<dbReference type="GeneTree" id="ENSGT00940000157452"/>
<dbReference type="FunFam" id="1.10.10.10:FF:000349">
    <property type="entry name" value="Heat shock transcription factor, Y-linked"/>
    <property type="match status" value="1"/>
</dbReference>
<organism evidence="10 11">
    <name type="scientific">Ornithorhynchus anatinus</name>
    <name type="common">Duckbill platypus</name>
    <dbReference type="NCBI Taxonomy" id="9258"/>
    <lineage>
        <taxon>Eukaryota</taxon>
        <taxon>Metazoa</taxon>
        <taxon>Chordata</taxon>
        <taxon>Craniata</taxon>
        <taxon>Vertebrata</taxon>
        <taxon>Euteleostomi</taxon>
        <taxon>Mammalia</taxon>
        <taxon>Monotremata</taxon>
        <taxon>Ornithorhynchidae</taxon>
        <taxon>Ornithorhynchus</taxon>
    </lineage>
</organism>
<reference evidence="10" key="2">
    <citation type="submission" date="2025-08" db="UniProtKB">
        <authorList>
            <consortium name="Ensembl"/>
        </authorList>
    </citation>
    <scope>IDENTIFICATION</scope>
    <source>
        <strain evidence="10">Glennie</strain>
    </source>
</reference>
<evidence type="ECO:0000256" key="6">
    <source>
        <dbReference type="ARBA" id="ARBA00023242"/>
    </source>
</evidence>
<dbReference type="AlphaFoldDB" id="F7FVR6"/>
<feature type="compositionally biased region" description="Polar residues" evidence="8">
    <location>
        <begin position="224"/>
        <end position="245"/>
    </location>
</feature>
<keyword evidence="4" id="KW-0238">DNA-binding</keyword>
<feature type="domain" description="HSF-type DNA-binding" evidence="9">
    <location>
        <begin position="81"/>
        <end position="199"/>
    </location>
</feature>
<evidence type="ECO:0000313" key="11">
    <source>
        <dbReference type="Proteomes" id="UP000002279"/>
    </source>
</evidence>
<keyword evidence="6" id="KW-0539">Nucleus</keyword>
<accession>F7FVR6</accession>
<protein>
    <recommendedName>
        <fullName evidence="9">HSF-type DNA-binding domain-containing protein</fullName>
    </recommendedName>
</protein>
<evidence type="ECO:0000259" key="9">
    <source>
        <dbReference type="SMART" id="SM00415"/>
    </source>
</evidence>
<dbReference type="Pfam" id="PF00447">
    <property type="entry name" value="HSF_DNA-bind"/>
    <property type="match status" value="1"/>
</dbReference>
<evidence type="ECO:0000256" key="4">
    <source>
        <dbReference type="ARBA" id="ARBA00023125"/>
    </source>
</evidence>
<dbReference type="GO" id="GO:0043565">
    <property type="term" value="F:sequence-specific DNA binding"/>
    <property type="evidence" value="ECO:0007669"/>
    <property type="project" value="InterPro"/>
</dbReference>
<dbReference type="PANTHER" id="PTHR10015">
    <property type="entry name" value="HEAT SHOCK TRANSCRIPTION FACTOR"/>
    <property type="match status" value="1"/>
</dbReference>
<dbReference type="Proteomes" id="UP000002279">
    <property type="component" value="Chromosome X1"/>
</dbReference>
<dbReference type="PANTHER" id="PTHR10015:SF336">
    <property type="entry name" value="HEAT SHOCK TRANSCRIPTION FACTOR, Y-LINKED"/>
    <property type="match status" value="1"/>
</dbReference>
<dbReference type="eggNOG" id="KOG0627">
    <property type="taxonomic scope" value="Eukaryota"/>
</dbReference>
<evidence type="ECO:0000256" key="5">
    <source>
        <dbReference type="ARBA" id="ARBA00023163"/>
    </source>
</evidence>
<dbReference type="InterPro" id="IPR036388">
    <property type="entry name" value="WH-like_DNA-bd_sf"/>
</dbReference>
<dbReference type="STRING" id="9258.ENSOANP00000019304"/>
<evidence type="ECO:0000256" key="8">
    <source>
        <dbReference type="SAM" id="MobiDB-lite"/>
    </source>
</evidence>
<evidence type="ECO:0000256" key="1">
    <source>
        <dbReference type="ARBA" id="ARBA00004123"/>
    </source>
</evidence>
<dbReference type="InterPro" id="IPR000232">
    <property type="entry name" value="HSF_DNA-bd"/>
</dbReference>
<feature type="region of interest" description="Disordered" evidence="8">
    <location>
        <begin position="1"/>
        <end position="38"/>
    </location>
</feature>
<evidence type="ECO:0000256" key="2">
    <source>
        <dbReference type="ARBA" id="ARBA00006403"/>
    </source>
</evidence>
<proteinExistence type="inferred from homology"/>
<dbReference type="GO" id="GO:0003700">
    <property type="term" value="F:DNA-binding transcription factor activity"/>
    <property type="evidence" value="ECO:0007669"/>
    <property type="project" value="InterPro"/>
</dbReference>
<dbReference type="Ensembl" id="ENSOANT00000019307.2">
    <property type="protein sequence ID" value="ENSOANP00000019304.2"/>
    <property type="gene ID" value="ENSOANG00000012192.2"/>
</dbReference>
<dbReference type="Bgee" id="ENSOANG00000012192">
    <property type="expression patterns" value="Expressed in testis"/>
</dbReference>
<dbReference type="OMA" id="KIFETEC"/>
<comment type="similarity">
    <text evidence="2 7">Belongs to the HSF family.</text>
</comment>
<dbReference type="SUPFAM" id="SSF46785">
    <property type="entry name" value="Winged helix' DNA-binding domain"/>
    <property type="match status" value="1"/>
</dbReference>
<feature type="compositionally biased region" description="Basic and acidic residues" evidence="8">
    <location>
        <begin position="246"/>
        <end position="259"/>
    </location>
</feature>
<reference evidence="10" key="3">
    <citation type="submission" date="2025-09" db="UniProtKB">
        <authorList>
            <consortium name="Ensembl"/>
        </authorList>
    </citation>
    <scope>IDENTIFICATION</scope>
    <source>
        <strain evidence="10">Glennie</strain>
    </source>
</reference>
<name>F7FVR6_ORNAN</name>
<evidence type="ECO:0000256" key="3">
    <source>
        <dbReference type="ARBA" id="ARBA00023015"/>
    </source>
</evidence>
<feature type="region of interest" description="Disordered" evidence="8">
    <location>
        <begin position="215"/>
        <end position="272"/>
    </location>
</feature>
<dbReference type="InParanoid" id="F7FVR6"/>
<evidence type="ECO:0000256" key="7">
    <source>
        <dbReference type="RuleBase" id="RU004020"/>
    </source>
</evidence>
<gene>
    <name evidence="10" type="primary">LOC100083307</name>
</gene>
<comment type="subcellular location">
    <subcellularLocation>
        <location evidence="1">Nucleus</location>
    </subcellularLocation>
</comment>
<keyword evidence="11" id="KW-1185">Reference proteome</keyword>
<keyword evidence="3" id="KW-0805">Transcription regulation</keyword>
<dbReference type="Gene3D" id="1.10.10.10">
    <property type="entry name" value="Winged helix-like DNA-binding domain superfamily/Winged helix DNA-binding domain"/>
    <property type="match status" value="1"/>
</dbReference>
<feature type="compositionally biased region" description="Polar residues" evidence="8">
    <location>
        <begin position="26"/>
        <end position="37"/>
    </location>
</feature>
<dbReference type="HOGENOM" id="CLU_053156_1_0_1"/>
<reference evidence="10 11" key="1">
    <citation type="journal article" date="2008" name="Nature">
        <title>Genome analysis of the platypus reveals unique signatures of evolution.</title>
        <authorList>
            <person name="Warren W.C."/>
            <person name="Hillier L.W."/>
            <person name="Marshall Graves J.A."/>
            <person name="Birney E."/>
            <person name="Ponting C.P."/>
            <person name="Grutzner F."/>
            <person name="Belov K."/>
            <person name="Miller W."/>
            <person name="Clarke L."/>
            <person name="Chinwalla A.T."/>
            <person name="Yang S.P."/>
            <person name="Heger A."/>
            <person name="Locke D.P."/>
            <person name="Miethke P."/>
            <person name="Waters P.D."/>
            <person name="Veyrunes F."/>
            <person name="Fulton L."/>
            <person name="Fulton B."/>
            <person name="Graves T."/>
            <person name="Wallis J."/>
            <person name="Puente X.S."/>
            <person name="Lopez-Otin C."/>
            <person name="Ordonez G.R."/>
            <person name="Eichler E.E."/>
            <person name="Chen L."/>
            <person name="Cheng Z."/>
            <person name="Deakin J.E."/>
            <person name="Alsop A."/>
            <person name="Thompson K."/>
            <person name="Kirby P."/>
            <person name="Papenfuss A.T."/>
            <person name="Wakefield M.J."/>
            <person name="Olender T."/>
            <person name="Lancet D."/>
            <person name="Huttley G.A."/>
            <person name="Smit A.F."/>
            <person name="Pask A."/>
            <person name="Temple-Smith P."/>
            <person name="Batzer M.A."/>
            <person name="Walker J.A."/>
            <person name="Konkel M.K."/>
            <person name="Harris R.S."/>
            <person name="Whittington C.M."/>
            <person name="Wong E.S."/>
            <person name="Gemmell N.J."/>
            <person name="Buschiazzo E."/>
            <person name="Vargas Jentzsch I.M."/>
            <person name="Merkel A."/>
            <person name="Schmitz J."/>
            <person name="Zemann A."/>
            <person name="Churakov G."/>
            <person name="Kriegs J.O."/>
            <person name="Brosius J."/>
            <person name="Murchison E.P."/>
            <person name="Sachidanandam R."/>
            <person name="Smith C."/>
            <person name="Hannon G.J."/>
            <person name="Tsend-Ayush E."/>
            <person name="McMillan D."/>
            <person name="Attenborough R."/>
            <person name="Rens W."/>
            <person name="Ferguson-Smith M."/>
            <person name="Lefevre C.M."/>
            <person name="Sharp J.A."/>
            <person name="Nicholas K.R."/>
            <person name="Ray D.A."/>
            <person name="Kube M."/>
            <person name="Reinhardt R."/>
            <person name="Pringle T.H."/>
            <person name="Taylor J."/>
            <person name="Jones R.C."/>
            <person name="Nixon B."/>
            <person name="Dacheux J.L."/>
            <person name="Niwa H."/>
            <person name="Sekita Y."/>
            <person name="Huang X."/>
            <person name="Stark A."/>
            <person name="Kheradpour P."/>
            <person name="Kellis M."/>
            <person name="Flicek P."/>
            <person name="Chen Y."/>
            <person name="Webber C."/>
            <person name="Hardison R."/>
            <person name="Nelson J."/>
            <person name="Hallsworth-Pepin K."/>
            <person name="Delehaunty K."/>
            <person name="Markovic C."/>
            <person name="Minx P."/>
            <person name="Feng Y."/>
            <person name="Kremitzki C."/>
            <person name="Mitreva M."/>
            <person name="Glasscock J."/>
            <person name="Wylie T."/>
            <person name="Wohldmann P."/>
            <person name="Thiru P."/>
            <person name="Nhan M.N."/>
            <person name="Pohl C.S."/>
            <person name="Smith S.M."/>
            <person name="Hou S."/>
            <person name="Nefedov M."/>
            <person name="de Jong P.J."/>
            <person name="Renfree M.B."/>
            <person name="Mardis E.R."/>
            <person name="Wilson R.K."/>
        </authorList>
    </citation>
    <scope>NUCLEOTIDE SEQUENCE [LARGE SCALE GENOMIC DNA]</scope>
    <source>
        <strain evidence="10 11">Glennie</strain>
    </source>
</reference>
<dbReference type="InterPro" id="IPR036390">
    <property type="entry name" value="WH_DNA-bd_sf"/>
</dbReference>
<dbReference type="GO" id="GO:0005634">
    <property type="term" value="C:nucleus"/>
    <property type="evidence" value="ECO:0007669"/>
    <property type="project" value="UniProtKB-SubCell"/>
</dbReference>